<keyword evidence="1" id="KW-0812">Transmembrane</keyword>
<evidence type="ECO:0000313" key="3">
    <source>
        <dbReference type="EMBL" id="GIL38139.1"/>
    </source>
</evidence>
<dbReference type="InterPro" id="IPR050256">
    <property type="entry name" value="Glycosyltransferase_2"/>
</dbReference>
<evidence type="ECO:0000256" key="1">
    <source>
        <dbReference type="SAM" id="Phobius"/>
    </source>
</evidence>
<keyword evidence="3" id="KW-0808">Transferase</keyword>
<dbReference type="GO" id="GO:0016740">
    <property type="term" value="F:transferase activity"/>
    <property type="evidence" value="ECO:0007669"/>
    <property type="project" value="UniProtKB-KW"/>
</dbReference>
<sequence length="295" mass="33022">MAESNQPPDFSIIVPCFNEEHALLGTLEQLRKAVHGRAYEIIMVNDGSSDATGEILARIAAERSDVRVFAHTRNRGYGAALKTGIRQATGELIVITDADGSYPIDRIPELVDRCRDVDMVVGARTAAGVQYSKLRAFPKIFLRIWASWIARQKIPDINSGLRVFRRDIAMKYFGILPNAFSFTLTITLATLTNFHAVVFVPITYHPRIGKSKIKPIRDTLLFLSLIARTGIYFAPIRLFAPLIAALFFVFLGCLFYDVAVLHDLTEKTLIVFFFLFNMASFALLADMIDKRTAKG</sequence>
<gene>
    <name evidence="3" type="ORF">TMPK1_03760</name>
</gene>
<accession>A0A8S8X9B4</accession>
<evidence type="ECO:0000313" key="4">
    <source>
        <dbReference type="Proteomes" id="UP000681075"/>
    </source>
</evidence>
<proteinExistence type="predicted"/>
<keyword evidence="1" id="KW-0472">Membrane</keyword>
<dbReference type="InterPro" id="IPR029044">
    <property type="entry name" value="Nucleotide-diphossugar_trans"/>
</dbReference>
<dbReference type="CDD" id="cd04179">
    <property type="entry name" value="DPM_DPG-synthase_like"/>
    <property type="match status" value="1"/>
</dbReference>
<name>A0A8S8X9B4_9PROT</name>
<dbReference type="PANTHER" id="PTHR48090:SF7">
    <property type="entry name" value="RFBJ PROTEIN"/>
    <property type="match status" value="1"/>
</dbReference>
<keyword evidence="1" id="KW-1133">Transmembrane helix</keyword>
<feature type="domain" description="Glycosyltransferase 2-like" evidence="2">
    <location>
        <begin position="11"/>
        <end position="172"/>
    </location>
</feature>
<dbReference type="PANTHER" id="PTHR48090">
    <property type="entry name" value="UNDECAPRENYL-PHOSPHATE 4-DEOXY-4-FORMAMIDO-L-ARABINOSE TRANSFERASE-RELATED"/>
    <property type="match status" value="1"/>
</dbReference>
<keyword evidence="4" id="KW-1185">Reference proteome</keyword>
<dbReference type="EMBL" id="BOPV01000001">
    <property type="protein sequence ID" value="GIL38139.1"/>
    <property type="molecule type" value="Genomic_DNA"/>
</dbReference>
<dbReference type="AlphaFoldDB" id="A0A8S8X9B4"/>
<dbReference type="Pfam" id="PF00535">
    <property type="entry name" value="Glycos_transf_2"/>
    <property type="match status" value="1"/>
</dbReference>
<dbReference type="Gene3D" id="3.90.550.10">
    <property type="entry name" value="Spore Coat Polysaccharide Biosynthesis Protein SpsA, Chain A"/>
    <property type="match status" value="1"/>
</dbReference>
<feature type="transmembrane region" description="Helical" evidence="1">
    <location>
        <begin position="239"/>
        <end position="261"/>
    </location>
</feature>
<dbReference type="SUPFAM" id="SSF53448">
    <property type="entry name" value="Nucleotide-diphospho-sugar transferases"/>
    <property type="match status" value="1"/>
</dbReference>
<evidence type="ECO:0000259" key="2">
    <source>
        <dbReference type="Pfam" id="PF00535"/>
    </source>
</evidence>
<dbReference type="InterPro" id="IPR001173">
    <property type="entry name" value="Glyco_trans_2-like"/>
</dbReference>
<feature type="transmembrane region" description="Helical" evidence="1">
    <location>
        <begin position="179"/>
        <end position="204"/>
    </location>
</feature>
<protein>
    <submittedName>
        <fullName evidence="3">Glycosyl transferase</fullName>
    </submittedName>
</protein>
<reference evidence="3" key="1">
    <citation type="submission" date="2021-02" db="EMBL/GenBank/DDBJ databases">
        <title>Genome sequence of Rhodospirillales sp. strain TMPK1 isolated from soil.</title>
        <authorList>
            <person name="Nakai R."/>
            <person name="Kusada H."/>
            <person name="Tamaki H."/>
        </authorList>
    </citation>
    <scope>NUCLEOTIDE SEQUENCE</scope>
    <source>
        <strain evidence="3">TMPK1</strain>
    </source>
</reference>
<feature type="transmembrane region" description="Helical" evidence="1">
    <location>
        <begin position="268"/>
        <end position="288"/>
    </location>
</feature>
<dbReference type="RefSeq" id="WP_420241096.1">
    <property type="nucleotide sequence ID" value="NZ_BOPV01000001.1"/>
</dbReference>
<organism evidence="3 4">
    <name type="scientific">Roseiterribacter gracilis</name>
    <dbReference type="NCBI Taxonomy" id="2812848"/>
    <lineage>
        <taxon>Bacteria</taxon>
        <taxon>Pseudomonadati</taxon>
        <taxon>Pseudomonadota</taxon>
        <taxon>Alphaproteobacteria</taxon>
        <taxon>Rhodospirillales</taxon>
        <taxon>Roseiterribacteraceae</taxon>
        <taxon>Roseiterribacter</taxon>
    </lineage>
</organism>
<dbReference type="Proteomes" id="UP000681075">
    <property type="component" value="Unassembled WGS sequence"/>
</dbReference>
<comment type="caution">
    <text evidence="3">The sequence shown here is derived from an EMBL/GenBank/DDBJ whole genome shotgun (WGS) entry which is preliminary data.</text>
</comment>